<gene>
    <name evidence="4" type="ORF">OL599_05120</name>
</gene>
<dbReference type="InterPro" id="IPR014569">
    <property type="entry name" value="Ubq_cyt-c_CBP3-rel"/>
</dbReference>
<accession>A0AA41YKD6</accession>
<evidence type="ECO:0000256" key="2">
    <source>
        <dbReference type="ARBA" id="ARBA00006436"/>
    </source>
</evidence>
<sequence length="181" mass="19253">MGFLGFLRRSRHERTGYELYGAAVAAARDPYFYTGLGVPDTLDGRFDLVGLHAFLVIRRLQGLPEPGPALAQALFDAMFNDMDVNLREMGVGDLAVGKKVRAMWEAFHGRAAAYQAAMKAGDSGALAAALERNVWRGTPAGAAAAELARIALAQDTHLARQDLATLARGAVAFLPAARAVA</sequence>
<feature type="domain" description="Ubiquinol-cytochrome c chaperone" evidence="3">
    <location>
        <begin position="36"/>
        <end position="172"/>
    </location>
</feature>
<dbReference type="InterPro" id="IPR021150">
    <property type="entry name" value="Ubiq_cyt_c_chap"/>
</dbReference>
<reference evidence="4" key="2">
    <citation type="submission" date="2022-10" db="EMBL/GenBank/DDBJ databases">
        <authorList>
            <person name="Trinh H.N."/>
        </authorList>
    </citation>
    <scope>NUCLEOTIDE SEQUENCE</scope>
    <source>
        <strain evidence="4">RN2-1</strain>
    </source>
</reference>
<organism evidence="4 5">
    <name type="scientific">Limobrevibacterium gyesilva</name>
    <dbReference type="NCBI Taxonomy" id="2991712"/>
    <lineage>
        <taxon>Bacteria</taxon>
        <taxon>Pseudomonadati</taxon>
        <taxon>Pseudomonadota</taxon>
        <taxon>Alphaproteobacteria</taxon>
        <taxon>Acetobacterales</taxon>
        <taxon>Acetobacteraceae</taxon>
        <taxon>Limobrevibacterium</taxon>
    </lineage>
</organism>
<dbReference type="PANTHER" id="PTHR12184">
    <property type="entry name" value="UBIQUINOL-CYTOCHROME C REDUCTASE COMPLEX ASSEMBLY FACTOR 1 FAMILY MEMBER"/>
    <property type="match status" value="1"/>
</dbReference>
<dbReference type="PANTHER" id="PTHR12184:SF1">
    <property type="entry name" value="UBIQUINOL-CYTOCHROME-C REDUCTASE COMPLEX ASSEMBLY FACTOR 1"/>
    <property type="match status" value="1"/>
</dbReference>
<dbReference type="Proteomes" id="UP001165679">
    <property type="component" value="Unassembled WGS sequence"/>
</dbReference>
<evidence type="ECO:0000259" key="3">
    <source>
        <dbReference type="Pfam" id="PF03981"/>
    </source>
</evidence>
<keyword evidence="5" id="KW-1185">Reference proteome</keyword>
<reference evidence="4" key="1">
    <citation type="submission" date="2022-09" db="EMBL/GenBank/DDBJ databases">
        <title>Rhodovastum sp. nov. RN2-1 isolated from soil in Seongnam, South Korea.</title>
        <authorList>
            <person name="Le N.T."/>
        </authorList>
    </citation>
    <scope>NUCLEOTIDE SEQUENCE</scope>
    <source>
        <strain evidence="4">RN2-1</strain>
    </source>
</reference>
<dbReference type="AlphaFoldDB" id="A0AA41YKD6"/>
<dbReference type="RefSeq" id="WP_264712570.1">
    <property type="nucleotide sequence ID" value="NZ_JAPDNT010000002.1"/>
</dbReference>
<comment type="caution">
    <text evidence="4">The sequence shown here is derived from an EMBL/GenBank/DDBJ whole genome shotgun (WGS) entry which is preliminary data.</text>
</comment>
<protein>
    <submittedName>
        <fullName evidence="4">Ubiquinol-cytochrome C chaperone</fullName>
    </submittedName>
</protein>
<dbReference type="InterPro" id="IPR007129">
    <property type="entry name" value="Ubiqinol_cyt_c_chaperone_CPB3"/>
</dbReference>
<dbReference type="PIRSF" id="PIRSF032079">
    <property type="entry name" value="UCP032079"/>
    <property type="match status" value="1"/>
</dbReference>
<dbReference type="Pfam" id="PF03981">
    <property type="entry name" value="Ubiq_cyt_C_chap"/>
    <property type="match status" value="1"/>
</dbReference>
<evidence type="ECO:0000313" key="5">
    <source>
        <dbReference type="Proteomes" id="UP001165679"/>
    </source>
</evidence>
<dbReference type="EMBL" id="JAPDNT010000002">
    <property type="protein sequence ID" value="MCW3473951.1"/>
    <property type="molecule type" value="Genomic_DNA"/>
</dbReference>
<evidence type="ECO:0000256" key="1">
    <source>
        <dbReference type="ARBA" id="ARBA00006407"/>
    </source>
</evidence>
<proteinExistence type="inferred from homology"/>
<name>A0AA41YKD6_9PROT</name>
<comment type="similarity">
    <text evidence="1">Belongs to the CBP3 family.</text>
</comment>
<evidence type="ECO:0000313" key="4">
    <source>
        <dbReference type="EMBL" id="MCW3473951.1"/>
    </source>
</evidence>
<comment type="similarity">
    <text evidence="2">Belongs to the UPF0174 family.</text>
</comment>